<dbReference type="GO" id="GO:1990281">
    <property type="term" value="C:efflux pump complex"/>
    <property type="evidence" value="ECO:0007669"/>
    <property type="project" value="TreeGrafter"/>
</dbReference>
<evidence type="ECO:0000256" key="1">
    <source>
        <dbReference type="ARBA" id="ARBA00004442"/>
    </source>
</evidence>
<keyword evidence="6" id="KW-0472">Membrane</keyword>
<evidence type="ECO:0000313" key="9">
    <source>
        <dbReference type="Proteomes" id="UP000283855"/>
    </source>
</evidence>
<proteinExistence type="inferred from homology"/>
<evidence type="ECO:0000256" key="7">
    <source>
        <dbReference type="ARBA" id="ARBA00023237"/>
    </source>
</evidence>
<evidence type="ECO:0000256" key="4">
    <source>
        <dbReference type="ARBA" id="ARBA00022452"/>
    </source>
</evidence>
<keyword evidence="5" id="KW-0812">Transmembrane</keyword>
<evidence type="ECO:0000313" key="8">
    <source>
        <dbReference type="EMBL" id="RHA78003.1"/>
    </source>
</evidence>
<keyword evidence="7" id="KW-0998">Cell outer membrane</keyword>
<name>A0A413T3K9_9BACT</name>
<dbReference type="EMBL" id="QSFT01000004">
    <property type="protein sequence ID" value="RHA78003.1"/>
    <property type="molecule type" value="Genomic_DNA"/>
</dbReference>
<comment type="similarity">
    <text evidence="2">Belongs to the outer membrane factor (OMF) (TC 1.B.17) family.</text>
</comment>
<comment type="subcellular location">
    <subcellularLocation>
        <location evidence="1">Cell outer membrane</location>
    </subcellularLocation>
</comment>
<protein>
    <submittedName>
        <fullName evidence="8">TolC family protein</fullName>
    </submittedName>
</protein>
<evidence type="ECO:0000256" key="5">
    <source>
        <dbReference type="ARBA" id="ARBA00022692"/>
    </source>
</evidence>
<dbReference type="InterPro" id="IPR051906">
    <property type="entry name" value="TolC-like"/>
</dbReference>
<dbReference type="GeneID" id="78404897"/>
<dbReference type="AlphaFoldDB" id="A0A413T3K9"/>
<evidence type="ECO:0000256" key="3">
    <source>
        <dbReference type="ARBA" id="ARBA00022448"/>
    </source>
</evidence>
<dbReference type="Pfam" id="PF02321">
    <property type="entry name" value="OEP"/>
    <property type="match status" value="2"/>
</dbReference>
<dbReference type="Gene3D" id="1.20.1600.10">
    <property type="entry name" value="Outer membrane efflux proteins (OEP)"/>
    <property type="match status" value="1"/>
</dbReference>
<gene>
    <name evidence="8" type="ORF">DW921_03100</name>
</gene>
<accession>A0A413T3K9</accession>
<organism evidence="8 9">
    <name type="scientific">Phocaeicola coprophilus</name>
    <dbReference type="NCBI Taxonomy" id="387090"/>
    <lineage>
        <taxon>Bacteria</taxon>
        <taxon>Pseudomonadati</taxon>
        <taxon>Bacteroidota</taxon>
        <taxon>Bacteroidia</taxon>
        <taxon>Bacteroidales</taxon>
        <taxon>Bacteroidaceae</taxon>
        <taxon>Phocaeicola</taxon>
    </lineage>
</organism>
<comment type="caution">
    <text evidence="8">The sequence shown here is derived from an EMBL/GenBank/DDBJ whole genome shotgun (WGS) entry which is preliminary data.</text>
</comment>
<dbReference type="PANTHER" id="PTHR30026">
    <property type="entry name" value="OUTER MEMBRANE PROTEIN TOLC"/>
    <property type="match status" value="1"/>
</dbReference>
<keyword evidence="3" id="KW-0813">Transport</keyword>
<dbReference type="GO" id="GO:0015288">
    <property type="term" value="F:porin activity"/>
    <property type="evidence" value="ECO:0007669"/>
    <property type="project" value="TreeGrafter"/>
</dbReference>
<dbReference type="SUPFAM" id="SSF56954">
    <property type="entry name" value="Outer membrane efflux proteins (OEP)"/>
    <property type="match status" value="1"/>
</dbReference>
<dbReference type="Proteomes" id="UP000283855">
    <property type="component" value="Unassembled WGS sequence"/>
</dbReference>
<sequence length="438" mass="50925">MPLRPIDFLSTFFLSLCIPFTTYAQHDSLRISLDELFARGAEQHLQLHADRLKEQMAEERIRDARTARMPDISIGLKGGVLGQPVVWQSGLNDPTRPDTPDWQQNYTVDFTQPLYQGGKIKYSIRKAGLEQDIARLQTATDRADIKLELLEQYLNLFSLYKQDRVLNRNIEESERRLKDIWRMKEEGIITNNDVLRSEMQLTNDRLAVTETRNNIRLVSQRLDILLGMDERLLLIPDTTLLEQTFQAGTYGEYVDRAFLSDPAMQLIRKQTELAENNIALTRAEQLPRLSLTASNTLARPVSRTMADLYNNNWNIGLSLSYPLSALYRNRHRMNEARQNVLLMRNTEEQKRQDIRMKVQAALLKHHEATDRVESLKLSVKQAEENYRIMRNRYMNQLAILTDLLDADNLRLNAELQLTTARTQVIYTYYELQRAIGNL</sequence>
<reference evidence="8 9" key="1">
    <citation type="submission" date="2018-08" db="EMBL/GenBank/DDBJ databases">
        <title>A genome reference for cultivated species of the human gut microbiota.</title>
        <authorList>
            <person name="Zou Y."/>
            <person name="Xue W."/>
            <person name="Luo G."/>
        </authorList>
    </citation>
    <scope>NUCLEOTIDE SEQUENCE [LARGE SCALE GENOMIC DNA]</scope>
    <source>
        <strain evidence="8 9">AM42-38</strain>
    </source>
</reference>
<dbReference type="InterPro" id="IPR003423">
    <property type="entry name" value="OMP_efflux"/>
</dbReference>
<dbReference type="GO" id="GO:0009279">
    <property type="term" value="C:cell outer membrane"/>
    <property type="evidence" value="ECO:0007669"/>
    <property type="project" value="UniProtKB-SubCell"/>
</dbReference>
<dbReference type="GO" id="GO:0015562">
    <property type="term" value="F:efflux transmembrane transporter activity"/>
    <property type="evidence" value="ECO:0007669"/>
    <property type="project" value="InterPro"/>
</dbReference>
<keyword evidence="4" id="KW-1134">Transmembrane beta strand</keyword>
<dbReference type="PANTHER" id="PTHR30026:SF23">
    <property type="entry name" value="TO APRF-PUTATIVE OUTER MEMBRANE EFFLUX PROTEIN OR SECRETED ALKALINE PHOSPHATASE-RELATED"/>
    <property type="match status" value="1"/>
</dbReference>
<dbReference type="RefSeq" id="WP_008140665.1">
    <property type="nucleotide sequence ID" value="NZ_CABJGD010000004.1"/>
</dbReference>
<evidence type="ECO:0000256" key="2">
    <source>
        <dbReference type="ARBA" id="ARBA00007613"/>
    </source>
</evidence>
<evidence type="ECO:0000256" key="6">
    <source>
        <dbReference type="ARBA" id="ARBA00023136"/>
    </source>
</evidence>